<keyword evidence="2 4" id="KW-0442">Lipid degradation</keyword>
<dbReference type="InterPro" id="IPR050301">
    <property type="entry name" value="NTE"/>
</dbReference>
<dbReference type="Proteomes" id="UP001595961">
    <property type="component" value="Unassembled WGS sequence"/>
</dbReference>
<dbReference type="SUPFAM" id="SSF52151">
    <property type="entry name" value="FabD/lysophospholipase-like"/>
    <property type="match status" value="1"/>
</dbReference>
<dbReference type="PROSITE" id="PS51635">
    <property type="entry name" value="PNPLA"/>
    <property type="match status" value="1"/>
</dbReference>
<feature type="active site" description="Proton acceptor" evidence="4">
    <location>
        <position position="218"/>
    </location>
</feature>
<sequence>MRIRSFLPWIVAWVAIGSSNGRAESPPARPPPEPGCIGLVLGGGGARGAAHIGVLQVLEREHIPICRVSGTSMGAIVGGLYAAGYSPDEMAHIVTTLDWKDLFSDDPARVDMPMRRKDADYRYLLNFEVGYRDGRIITPAGFVQGQKLLLLLRRLLISTWDVHDFDQLAIPFRAVATDIVAGKPVVFGSGELPLAIRSSMSVPGAFAPVNVEGQLLVDGGVMDNVPIDVIREMGAQRLIVVDVGSPLSTREQLTNPVALLSQMVSALMDEKTRRQLATLTPDDILIRPALGDITAAQFNRGEEAIAIGKAAAEAALPRLRTLTASPADWQAFEARHRMRDFDPALIAFLKVDGTNTQTAPFVKNSMASEVGKPYDADRLDNQIGSVYGRGNYQQIDYRLQEQDGQRGLLIIPADKPWGPVYGRVGLQLDNDFNGNSQYLVSGEINATNINRYGAEWRSTLWGGRIGGIASEFYQPLGQNATTYVQPFVLFRKEDLPIFDSSGSRQLADYRVRRDKLGLEAGWSPVSYWRLLAQFTRGYDSANLTVGSPTDFPAQTSNYSMFKVGVDWDSLDSAQFPTQGAHVQLGYEMYRTVLGGQVSGDVARLTADWVPRFWEPDSRYHLLLGMRVSSAVDNANVFETQDFLGGFLNLSGYTERALYGNQSALLRAVIYRRTGRMDAIFSTPFYIGGSLEAGNTWHSKNDVRLDSLIYAGSIFAGLQSPLGPVFLGYGYADGGHSAIYLTFGSLLRPRP</sequence>
<dbReference type="Pfam" id="PF01734">
    <property type="entry name" value="Patatin"/>
    <property type="match status" value="1"/>
</dbReference>
<dbReference type="PANTHER" id="PTHR14226">
    <property type="entry name" value="NEUROPATHY TARGET ESTERASE/SWISS CHEESE D.MELANOGASTER"/>
    <property type="match status" value="1"/>
</dbReference>
<protein>
    <submittedName>
        <fullName evidence="6">Patatin-like phospholipase family protein</fullName>
    </submittedName>
</protein>
<feature type="short sequence motif" description="DGA/G" evidence="4">
    <location>
        <begin position="218"/>
        <end position="220"/>
    </location>
</feature>
<feature type="active site" description="Nucleophile" evidence="4">
    <location>
        <position position="72"/>
    </location>
</feature>
<keyword evidence="7" id="KW-1185">Reference proteome</keyword>
<keyword evidence="3 4" id="KW-0443">Lipid metabolism</keyword>
<dbReference type="EMBL" id="JBHSGA010000017">
    <property type="protein sequence ID" value="MFC4527234.1"/>
    <property type="molecule type" value="Genomic_DNA"/>
</dbReference>
<evidence type="ECO:0000259" key="5">
    <source>
        <dbReference type="PROSITE" id="PS51635"/>
    </source>
</evidence>
<organism evidence="6 7">
    <name type="scientific">Dyella halodurans</name>
    <dbReference type="NCBI Taxonomy" id="1920171"/>
    <lineage>
        <taxon>Bacteria</taxon>
        <taxon>Pseudomonadati</taxon>
        <taxon>Pseudomonadota</taxon>
        <taxon>Gammaproteobacteria</taxon>
        <taxon>Lysobacterales</taxon>
        <taxon>Rhodanobacteraceae</taxon>
        <taxon>Dyella</taxon>
    </lineage>
</organism>
<dbReference type="InterPro" id="IPR016035">
    <property type="entry name" value="Acyl_Trfase/lysoPLipase"/>
</dbReference>
<feature type="domain" description="PNPLA" evidence="5">
    <location>
        <begin position="39"/>
        <end position="231"/>
    </location>
</feature>
<evidence type="ECO:0000313" key="7">
    <source>
        <dbReference type="Proteomes" id="UP001595961"/>
    </source>
</evidence>
<dbReference type="PANTHER" id="PTHR14226:SF29">
    <property type="entry name" value="NEUROPATHY TARGET ESTERASE SWS"/>
    <property type="match status" value="1"/>
</dbReference>
<comment type="caution">
    <text evidence="6">The sequence shown here is derived from an EMBL/GenBank/DDBJ whole genome shotgun (WGS) entry which is preliminary data.</text>
</comment>
<feature type="short sequence motif" description="GXGXXG" evidence="4">
    <location>
        <begin position="43"/>
        <end position="48"/>
    </location>
</feature>
<evidence type="ECO:0000256" key="3">
    <source>
        <dbReference type="ARBA" id="ARBA00023098"/>
    </source>
</evidence>
<dbReference type="Gene3D" id="3.40.1090.10">
    <property type="entry name" value="Cytosolic phospholipase A2 catalytic domain"/>
    <property type="match status" value="2"/>
</dbReference>
<feature type="short sequence motif" description="GXSXG" evidence="4">
    <location>
        <begin position="70"/>
        <end position="74"/>
    </location>
</feature>
<evidence type="ECO:0000256" key="1">
    <source>
        <dbReference type="ARBA" id="ARBA00022801"/>
    </source>
</evidence>
<name>A0ABV9C2I5_9GAMM</name>
<accession>A0ABV9C2I5</accession>
<proteinExistence type="predicted"/>
<gene>
    <name evidence="6" type="ORF">ACFO5W_11380</name>
</gene>
<dbReference type="Gene3D" id="2.40.160.50">
    <property type="entry name" value="membrane protein fhac: a member of the omp85/tpsb transporter family"/>
    <property type="match status" value="1"/>
</dbReference>
<evidence type="ECO:0000256" key="2">
    <source>
        <dbReference type="ARBA" id="ARBA00022963"/>
    </source>
</evidence>
<dbReference type="RefSeq" id="WP_266149194.1">
    <property type="nucleotide sequence ID" value="NZ_CP064028.1"/>
</dbReference>
<reference evidence="7" key="1">
    <citation type="journal article" date="2019" name="Int. J. Syst. Evol. Microbiol.">
        <title>The Global Catalogue of Microorganisms (GCM) 10K type strain sequencing project: providing services to taxonomists for standard genome sequencing and annotation.</title>
        <authorList>
            <consortium name="The Broad Institute Genomics Platform"/>
            <consortium name="The Broad Institute Genome Sequencing Center for Infectious Disease"/>
            <person name="Wu L."/>
            <person name="Ma J."/>
        </authorList>
    </citation>
    <scope>NUCLEOTIDE SEQUENCE [LARGE SCALE GENOMIC DNA]</scope>
    <source>
        <strain evidence="7">CCM 4481</strain>
    </source>
</reference>
<keyword evidence="1 4" id="KW-0378">Hydrolase</keyword>
<evidence type="ECO:0000256" key="4">
    <source>
        <dbReference type="PROSITE-ProRule" id="PRU01161"/>
    </source>
</evidence>
<evidence type="ECO:0000313" key="6">
    <source>
        <dbReference type="EMBL" id="MFC4527234.1"/>
    </source>
</evidence>
<dbReference type="InterPro" id="IPR002641">
    <property type="entry name" value="PNPLA_dom"/>
</dbReference>